<comment type="caution">
    <text evidence="10">The sequence shown here is derived from an EMBL/GenBank/DDBJ whole genome shotgun (WGS) entry which is preliminary data.</text>
</comment>
<feature type="coiled-coil region" evidence="7">
    <location>
        <begin position="402"/>
        <end position="477"/>
    </location>
</feature>
<sequence>MTPQKAWNFDRIRVNGPGTSMGHFGDPNEEEMSRDPSKTVGLLNQGNTCWFNSLTQMLFSIPKFRSVLYHCVPQSWHEQPIKNIQNQFELHADLLIRFRRLFVELHFSEESYVVAGEILTIVDRLSTAKGGPLNTIGSQQDASEMLTLIMQWLGDSISAAIHAHLHPNFTRIEENNMVISHWPKLAAPISVTPPPDYEEEFPPLGGLESPSSTVRKSDVPADVPAAKSPRVSQSDLPQIEEPMDTSEGPQEKPKSENIENPRGAPEAPEEKTTVDPGTIELVEKIKHDYSQIFQATSHMEKFTDNGELVGDGNTTTHSPVCFNLPVSYGNLHDALEAATFEIREDGDKTMIIRNMYEALPAVFFVSLNRFRFDITGTKVHDKFTFPQEVYMDRYIRKNSELVMPLRAKLADLRSQLSEARERLNELQQENSALLFEENSKTETPNVEPLSESKQEEVVKLLESMDHLEQEIREIYEVDELKKESYELKAMIVHVGCINRGHYWMYKLKRTIDGLEEWEKLNDQSATTVDYSQIEKEAFGTGSSWDPSAYVLLYGKKDDTETHLESFEDLPSDLQEYVTEKRDAFRKRVQEYRERQIALLENPQPKIDETPEFSWFRPRKHMQEDQNANIEPNGIPEASSVDMLEMINNDEPAAQCSPYRSVDHMQQNENSNGEEDELLARRLELFGIPNASQEEIQEKMTVTSLLENPQPKGGETRGTTQMAELRADELPLIQELSEKFWDTSATQGEVDGMVLAIEENEASK</sequence>
<proteinExistence type="predicted"/>
<feature type="region of interest" description="Disordered" evidence="8">
    <location>
        <begin position="191"/>
        <end position="275"/>
    </location>
</feature>
<evidence type="ECO:0000256" key="3">
    <source>
        <dbReference type="ARBA" id="ARBA00022670"/>
    </source>
</evidence>
<evidence type="ECO:0000256" key="5">
    <source>
        <dbReference type="ARBA" id="ARBA00022801"/>
    </source>
</evidence>
<keyword evidence="7" id="KW-0175">Coiled coil</keyword>
<dbReference type="GO" id="GO:0016579">
    <property type="term" value="P:protein deubiquitination"/>
    <property type="evidence" value="ECO:0007669"/>
    <property type="project" value="InterPro"/>
</dbReference>
<dbReference type="Pfam" id="PF00443">
    <property type="entry name" value="UCH"/>
    <property type="match status" value="1"/>
</dbReference>
<evidence type="ECO:0000256" key="4">
    <source>
        <dbReference type="ARBA" id="ARBA00022786"/>
    </source>
</evidence>
<evidence type="ECO:0000256" key="7">
    <source>
        <dbReference type="SAM" id="Coils"/>
    </source>
</evidence>
<keyword evidence="11" id="KW-1185">Reference proteome</keyword>
<feature type="domain" description="USP" evidence="9">
    <location>
        <begin position="40"/>
        <end position="556"/>
    </location>
</feature>
<keyword evidence="6" id="KW-0788">Thiol protease</keyword>
<dbReference type="PROSITE" id="PS00973">
    <property type="entry name" value="USP_2"/>
    <property type="match status" value="1"/>
</dbReference>
<gene>
    <name evidence="10" type="primary">Cnig_chr_II.g4623</name>
    <name evidence="10" type="ORF">B9Z55_004623</name>
</gene>
<dbReference type="GO" id="GO:0070628">
    <property type="term" value="F:proteasome binding"/>
    <property type="evidence" value="ECO:0007669"/>
    <property type="project" value="TreeGrafter"/>
</dbReference>
<name>A0A2G5UY30_9PELO</name>
<keyword evidence="3" id="KW-0645">Protease</keyword>
<accession>A0A2G5UY30</accession>
<dbReference type="OrthoDB" id="2420415at2759"/>
<dbReference type="Proteomes" id="UP000230233">
    <property type="component" value="Chromosome II"/>
</dbReference>
<keyword evidence="4" id="KW-0833">Ubl conjugation pathway</keyword>
<dbReference type="GO" id="GO:0004843">
    <property type="term" value="F:cysteine-type deubiquitinase activity"/>
    <property type="evidence" value="ECO:0007669"/>
    <property type="project" value="UniProtKB-EC"/>
</dbReference>
<dbReference type="PROSITE" id="PS50235">
    <property type="entry name" value="USP_3"/>
    <property type="match status" value="1"/>
</dbReference>
<reference evidence="11" key="1">
    <citation type="submission" date="2017-10" db="EMBL/GenBank/DDBJ databases">
        <title>Rapid genome shrinkage in a self-fertile nematode reveals novel sperm competition proteins.</title>
        <authorList>
            <person name="Yin D."/>
            <person name="Schwarz E.M."/>
            <person name="Thomas C.G."/>
            <person name="Felde R.L."/>
            <person name="Korf I.F."/>
            <person name="Cutter A.D."/>
            <person name="Schartner C.M."/>
            <person name="Ralston E.J."/>
            <person name="Meyer B.J."/>
            <person name="Haag E.S."/>
        </authorList>
    </citation>
    <scope>NUCLEOTIDE SEQUENCE [LARGE SCALE GENOMIC DNA]</scope>
    <source>
        <strain evidence="11">JU1422</strain>
    </source>
</reference>
<dbReference type="STRING" id="1611254.A0A2G5UY30"/>
<evidence type="ECO:0000256" key="8">
    <source>
        <dbReference type="SAM" id="MobiDB-lite"/>
    </source>
</evidence>
<protein>
    <recommendedName>
        <fullName evidence="2">ubiquitinyl hydrolase 1</fullName>
        <ecNumber evidence="2">3.4.19.12</ecNumber>
    </recommendedName>
</protein>
<dbReference type="PANTHER" id="PTHR43982">
    <property type="entry name" value="UBIQUITIN CARBOXYL-TERMINAL HYDROLASE"/>
    <property type="match status" value="1"/>
</dbReference>
<dbReference type="Gene3D" id="3.90.70.10">
    <property type="entry name" value="Cysteine proteinases"/>
    <property type="match status" value="2"/>
</dbReference>
<dbReference type="InterPro" id="IPR018200">
    <property type="entry name" value="USP_CS"/>
</dbReference>
<dbReference type="GO" id="GO:0043161">
    <property type="term" value="P:proteasome-mediated ubiquitin-dependent protein catabolic process"/>
    <property type="evidence" value="ECO:0007669"/>
    <property type="project" value="InterPro"/>
</dbReference>
<dbReference type="EMBL" id="PDUG01000002">
    <property type="protein sequence ID" value="PIC44156.1"/>
    <property type="molecule type" value="Genomic_DNA"/>
</dbReference>
<evidence type="ECO:0000313" key="11">
    <source>
        <dbReference type="Proteomes" id="UP000230233"/>
    </source>
</evidence>
<evidence type="ECO:0000256" key="1">
    <source>
        <dbReference type="ARBA" id="ARBA00000707"/>
    </source>
</evidence>
<evidence type="ECO:0000259" key="9">
    <source>
        <dbReference type="PROSITE" id="PS50235"/>
    </source>
</evidence>
<dbReference type="InterPro" id="IPR028889">
    <property type="entry name" value="USP"/>
</dbReference>
<organism evidence="10 11">
    <name type="scientific">Caenorhabditis nigoni</name>
    <dbReference type="NCBI Taxonomy" id="1611254"/>
    <lineage>
        <taxon>Eukaryota</taxon>
        <taxon>Metazoa</taxon>
        <taxon>Ecdysozoa</taxon>
        <taxon>Nematoda</taxon>
        <taxon>Chromadorea</taxon>
        <taxon>Rhabditida</taxon>
        <taxon>Rhabditina</taxon>
        <taxon>Rhabditomorpha</taxon>
        <taxon>Rhabditoidea</taxon>
        <taxon>Rhabditidae</taxon>
        <taxon>Peloderinae</taxon>
        <taxon>Caenorhabditis</taxon>
    </lineage>
</organism>
<comment type="catalytic activity">
    <reaction evidence="1">
        <text>Thiol-dependent hydrolysis of ester, thioester, amide, peptide and isopeptide bonds formed by the C-terminal Gly of ubiquitin (a 76-residue protein attached to proteins as an intracellular targeting signal).</text>
        <dbReference type="EC" id="3.4.19.12"/>
    </reaction>
</comment>
<evidence type="ECO:0000256" key="2">
    <source>
        <dbReference type="ARBA" id="ARBA00012759"/>
    </source>
</evidence>
<dbReference type="PANTHER" id="PTHR43982:SF6">
    <property type="entry name" value="UBIQUITIN CARBOXYL-TERMINAL HYDROLASE 2-RELATED"/>
    <property type="match status" value="1"/>
</dbReference>
<dbReference type="InterPro" id="IPR044635">
    <property type="entry name" value="UBP14-like"/>
</dbReference>
<dbReference type="InterPro" id="IPR001394">
    <property type="entry name" value="Peptidase_C19_UCH"/>
</dbReference>
<dbReference type="SUPFAM" id="SSF54001">
    <property type="entry name" value="Cysteine proteinases"/>
    <property type="match status" value="1"/>
</dbReference>
<dbReference type="GO" id="GO:0061136">
    <property type="term" value="P:regulation of proteasomal protein catabolic process"/>
    <property type="evidence" value="ECO:0007669"/>
    <property type="project" value="TreeGrafter"/>
</dbReference>
<evidence type="ECO:0000256" key="6">
    <source>
        <dbReference type="ARBA" id="ARBA00022807"/>
    </source>
</evidence>
<dbReference type="InterPro" id="IPR038765">
    <property type="entry name" value="Papain-like_cys_pep_sf"/>
</dbReference>
<dbReference type="EC" id="3.4.19.12" evidence="2"/>
<evidence type="ECO:0000313" key="10">
    <source>
        <dbReference type="EMBL" id="PIC44156.1"/>
    </source>
</evidence>
<keyword evidence="5" id="KW-0378">Hydrolase</keyword>
<feature type="compositionally biased region" description="Basic and acidic residues" evidence="8">
    <location>
        <begin position="249"/>
        <end position="259"/>
    </location>
</feature>
<dbReference type="AlphaFoldDB" id="A0A2G5UY30"/>